<dbReference type="Pfam" id="PF17668">
    <property type="entry name" value="Acetyltransf_17"/>
    <property type="match status" value="1"/>
</dbReference>
<dbReference type="InterPro" id="IPR016181">
    <property type="entry name" value="Acyl_CoA_acyltransferase"/>
</dbReference>
<dbReference type="PANTHER" id="PTHR37817:SF1">
    <property type="entry name" value="N-ACETYLTRANSFERASE EIS"/>
    <property type="match status" value="1"/>
</dbReference>
<dbReference type="CDD" id="cd04301">
    <property type="entry name" value="NAT_SF"/>
    <property type="match status" value="1"/>
</dbReference>
<dbReference type="GO" id="GO:0030649">
    <property type="term" value="P:aminoglycoside antibiotic catabolic process"/>
    <property type="evidence" value="ECO:0007669"/>
    <property type="project" value="TreeGrafter"/>
</dbReference>
<dbReference type="PROSITE" id="PS51186">
    <property type="entry name" value="GNAT"/>
    <property type="match status" value="1"/>
</dbReference>
<sequence length="305" mass="34967">MMTLRNVRENEFDDLMALWQFAFQIQMPPERVEKERESFRADNHWGLFDENGRLLTNLSILPLEVWIHGVRMKMGGVASVSSWPDARRQGGVTKLLHHALRKMREAGQTISMLHPFSVPFYRKYGYELTVTRKQYTIETKHFPPRADVPGTVAIVPKRSELLNDVYEQYAAKYSCTLARTDDWWERKVLSKPGVAALYRNPDGIAEGYLLYEAADRKMRIHEWVHTTETARAALWSFIGNHDSMIDQLVMMARRTMTCLSCCRSRGSSKSCCLISCRVSWMWSGSSSRIPLRLPSGGCIGDPGRG</sequence>
<keyword evidence="2" id="KW-0808">Transferase</keyword>
<dbReference type="Pfam" id="PF13527">
    <property type="entry name" value="Acetyltransf_9"/>
    <property type="match status" value="1"/>
</dbReference>
<dbReference type="EMBL" id="QXJM01000040">
    <property type="protein sequence ID" value="RIE01000.1"/>
    <property type="molecule type" value="Genomic_DNA"/>
</dbReference>
<dbReference type="InterPro" id="IPR051554">
    <property type="entry name" value="Acetyltransferase_Eis"/>
</dbReference>
<dbReference type="RefSeq" id="WP_119151267.1">
    <property type="nucleotide sequence ID" value="NZ_QXJM01000040.1"/>
</dbReference>
<gene>
    <name evidence="2" type="ORF">D3H35_21330</name>
</gene>
<dbReference type="InterPro" id="IPR000182">
    <property type="entry name" value="GNAT_dom"/>
</dbReference>
<evidence type="ECO:0000313" key="3">
    <source>
        <dbReference type="Proteomes" id="UP000266340"/>
    </source>
</evidence>
<feature type="domain" description="N-acetyltransferase" evidence="1">
    <location>
        <begin position="2"/>
        <end position="149"/>
    </location>
</feature>
<accession>A0A398CEE4</accession>
<keyword evidence="3" id="KW-1185">Reference proteome</keyword>
<dbReference type="InterPro" id="IPR041380">
    <property type="entry name" value="Acetyltransf_17"/>
</dbReference>
<proteinExistence type="predicted"/>
<dbReference type="GO" id="GO:0034069">
    <property type="term" value="F:aminoglycoside N-acetyltransferase activity"/>
    <property type="evidence" value="ECO:0007669"/>
    <property type="project" value="TreeGrafter"/>
</dbReference>
<dbReference type="Gene3D" id="3.40.630.30">
    <property type="match status" value="2"/>
</dbReference>
<dbReference type="OrthoDB" id="9768284at2"/>
<comment type="caution">
    <text evidence="2">The sequence shown here is derived from an EMBL/GenBank/DDBJ whole genome shotgun (WGS) entry which is preliminary data.</text>
</comment>
<dbReference type="SUPFAM" id="SSF55729">
    <property type="entry name" value="Acyl-CoA N-acyltransferases (Nat)"/>
    <property type="match status" value="1"/>
</dbReference>
<name>A0A398CEE4_9BACL</name>
<organism evidence="2 3">
    <name type="scientific">Cohnella faecalis</name>
    <dbReference type="NCBI Taxonomy" id="2315694"/>
    <lineage>
        <taxon>Bacteria</taxon>
        <taxon>Bacillati</taxon>
        <taxon>Bacillota</taxon>
        <taxon>Bacilli</taxon>
        <taxon>Bacillales</taxon>
        <taxon>Paenibacillaceae</taxon>
        <taxon>Cohnella</taxon>
    </lineage>
</organism>
<evidence type="ECO:0000259" key="1">
    <source>
        <dbReference type="PROSITE" id="PS51186"/>
    </source>
</evidence>
<dbReference type="PANTHER" id="PTHR37817">
    <property type="entry name" value="N-ACETYLTRANSFERASE EIS"/>
    <property type="match status" value="1"/>
</dbReference>
<dbReference type="AlphaFoldDB" id="A0A398CEE4"/>
<dbReference type="Proteomes" id="UP000266340">
    <property type="component" value="Unassembled WGS sequence"/>
</dbReference>
<protein>
    <submittedName>
        <fullName evidence="2">GNAT family N-acetyltransferase</fullName>
    </submittedName>
</protein>
<reference evidence="2 3" key="1">
    <citation type="submission" date="2018-09" db="EMBL/GenBank/DDBJ databases">
        <title>Cohnella cavernae sp. nov., isolated from a karst cave.</title>
        <authorList>
            <person name="Zhu H."/>
        </authorList>
    </citation>
    <scope>NUCLEOTIDE SEQUENCE [LARGE SCALE GENOMIC DNA]</scope>
    <source>
        <strain evidence="2 3">K2E09-144</strain>
    </source>
</reference>
<evidence type="ECO:0000313" key="2">
    <source>
        <dbReference type="EMBL" id="RIE01000.1"/>
    </source>
</evidence>